<dbReference type="RefSeq" id="WP_119482735.1">
    <property type="nucleotide sequence ID" value="NZ_QXTG01000002.1"/>
</dbReference>
<evidence type="ECO:0000313" key="1">
    <source>
        <dbReference type="EMBL" id="RIX28425.1"/>
    </source>
</evidence>
<dbReference type="Proteomes" id="UP000265742">
    <property type="component" value="Unassembled WGS sequence"/>
</dbReference>
<proteinExistence type="predicted"/>
<sequence length="106" mass="11286">MSAFGTPEFDAVKGELLADVDDDVTDGPDGLLVKGALFAYESEGSLVVDLPEQRATDLVERGVAQAVEAPKPAKGRWVSVQDTDDWLELATEAHQFVGEPAVGRDS</sequence>
<dbReference type="AlphaFoldDB" id="A0A3A1U0H2"/>
<dbReference type="EMBL" id="QXTG01000002">
    <property type="protein sequence ID" value="RIX28425.1"/>
    <property type="molecule type" value="Genomic_DNA"/>
</dbReference>
<comment type="caution">
    <text evidence="1">The sequence shown here is derived from an EMBL/GenBank/DDBJ whole genome shotgun (WGS) entry which is preliminary data.</text>
</comment>
<evidence type="ECO:0000313" key="2">
    <source>
        <dbReference type="Proteomes" id="UP000265742"/>
    </source>
</evidence>
<dbReference type="OrthoDB" id="5005866at2"/>
<accession>A0A3A1U0H2</accession>
<organism evidence="1 2">
    <name type="scientific">Amnibacterium setariae</name>
    <dbReference type="NCBI Taxonomy" id="2306585"/>
    <lineage>
        <taxon>Bacteria</taxon>
        <taxon>Bacillati</taxon>
        <taxon>Actinomycetota</taxon>
        <taxon>Actinomycetes</taxon>
        <taxon>Micrococcales</taxon>
        <taxon>Microbacteriaceae</taxon>
        <taxon>Amnibacterium</taxon>
    </lineage>
</organism>
<evidence type="ECO:0008006" key="3">
    <source>
        <dbReference type="Google" id="ProtNLM"/>
    </source>
</evidence>
<reference evidence="2" key="1">
    <citation type="submission" date="2018-09" db="EMBL/GenBank/DDBJ databases">
        <authorList>
            <person name="Kim I."/>
        </authorList>
    </citation>
    <scope>NUCLEOTIDE SEQUENCE [LARGE SCALE GENOMIC DNA]</scope>
    <source>
        <strain evidence="2">DD4a</strain>
    </source>
</reference>
<gene>
    <name evidence="1" type="ORF">D1781_13410</name>
</gene>
<protein>
    <recommendedName>
        <fullName evidence="3">MmcQ/YjbR family DNA-binding protein</fullName>
    </recommendedName>
</protein>
<name>A0A3A1U0H2_9MICO</name>
<keyword evidence="2" id="KW-1185">Reference proteome</keyword>